<dbReference type="InterPro" id="IPR005835">
    <property type="entry name" value="NTP_transferase_dom"/>
</dbReference>
<evidence type="ECO:0000256" key="2">
    <source>
        <dbReference type="ARBA" id="ARBA00022695"/>
    </source>
</evidence>
<evidence type="ECO:0000259" key="3">
    <source>
        <dbReference type="Pfam" id="PF00483"/>
    </source>
</evidence>
<gene>
    <name evidence="4" type="ORF">A3J05_03170</name>
</gene>
<dbReference type="InterPro" id="IPR029044">
    <property type="entry name" value="Nucleotide-diphossugar_trans"/>
</dbReference>
<evidence type="ECO:0000313" key="4">
    <source>
        <dbReference type="EMBL" id="OGE98866.1"/>
    </source>
</evidence>
<dbReference type="InterPro" id="IPR050065">
    <property type="entry name" value="GlmU-like"/>
</dbReference>
<dbReference type="SUPFAM" id="SSF53448">
    <property type="entry name" value="Nucleotide-diphospho-sugar transferases"/>
    <property type="match status" value="1"/>
</dbReference>
<dbReference type="EMBL" id="MFFF01000025">
    <property type="protein sequence ID" value="OGE98866.1"/>
    <property type="molecule type" value="Genomic_DNA"/>
</dbReference>
<keyword evidence="1" id="KW-0808">Transferase</keyword>
<name>A0A1F5Q9T0_9BACT</name>
<dbReference type="PANTHER" id="PTHR43584">
    <property type="entry name" value="NUCLEOTIDYL TRANSFERASE"/>
    <property type="match status" value="1"/>
</dbReference>
<dbReference type="Proteomes" id="UP000177235">
    <property type="component" value="Unassembled WGS sequence"/>
</dbReference>
<protein>
    <recommendedName>
        <fullName evidence="3">Nucleotidyl transferase domain-containing protein</fullName>
    </recommendedName>
</protein>
<accession>A0A1F5Q9T0</accession>
<reference evidence="4 5" key="1">
    <citation type="journal article" date="2016" name="Nat. Commun.">
        <title>Thousands of microbial genomes shed light on interconnected biogeochemical processes in an aquifer system.</title>
        <authorList>
            <person name="Anantharaman K."/>
            <person name="Brown C.T."/>
            <person name="Hug L.A."/>
            <person name="Sharon I."/>
            <person name="Castelle C.J."/>
            <person name="Probst A.J."/>
            <person name="Thomas B.C."/>
            <person name="Singh A."/>
            <person name="Wilkins M.J."/>
            <person name="Karaoz U."/>
            <person name="Brodie E.L."/>
            <person name="Williams K.H."/>
            <person name="Hubbard S.S."/>
            <person name="Banfield J.F."/>
        </authorList>
    </citation>
    <scope>NUCLEOTIDE SEQUENCE [LARGE SCALE GENOMIC DNA]</scope>
</reference>
<comment type="caution">
    <text evidence="4">The sequence shown here is derived from an EMBL/GenBank/DDBJ whole genome shotgun (WGS) entry which is preliminary data.</text>
</comment>
<organism evidence="4 5">
    <name type="scientific">Candidatus Doudnabacteria bacterium RIFCSPLOWO2_02_FULL_48_13</name>
    <dbReference type="NCBI Taxonomy" id="1817845"/>
    <lineage>
        <taxon>Bacteria</taxon>
        <taxon>Candidatus Doudnaibacteriota</taxon>
    </lineage>
</organism>
<feature type="domain" description="Nucleotidyl transferase" evidence="3">
    <location>
        <begin position="3"/>
        <end position="225"/>
    </location>
</feature>
<dbReference type="AlphaFoldDB" id="A0A1F5Q9T0"/>
<sequence>MQAVILAAGRGTRMGDLTKDTPKPLLKLENDDQTLLIRSLRSLPQQINKAFVVGGYQGSQIQAYLREIKNVATFLDLEYVNQPHLNGTADALFACKDKLKDKFLVIMGDDLYSQDDLEKLAREPLGILVSRLVKDDPSYENAIVKVEGGKLANIVERQPGKKGDLVNAGAYILNKDFFKYPPVLAENHTSEYGLPQTLLQMVKDGHKFSVVEATFWKKISTPEDLRLAT</sequence>
<evidence type="ECO:0000313" key="5">
    <source>
        <dbReference type="Proteomes" id="UP000177235"/>
    </source>
</evidence>
<dbReference type="CDD" id="cd04181">
    <property type="entry name" value="NTP_transferase"/>
    <property type="match status" value="1"/>
</dbReference>
<proteinExistence type="predicted"/>
<dbReference type="GO" id="GO:0016779">
    <property type="term" value="F:nucleotidyltransferase activity"/>
    <property type="evidence" value="ECO:0007669"/>
    <property type="project" value="UniProtKB-KW"/>
</dbReference>
<dbReference type="Pfam" id="PF00483">
    <property type="entry name" value="NTP_transferase"/>
    <property type="match status" value="1"/>
</dbReference>
<keyword evidence="2" id="KW-0548">Nucleotidyltransferase</keyword>
<evidence type="ECO:0000256" key="1">
    <source>
        <dbReference type="ARBA" id="ARBA00022679"/>
    </source>
</evidence>
<dbReference type="Gene3D" id="3.90.550.10">
    <property type="entry name" value="Spore Coat Polysaccharide Biosynthesis Protein SpsA, Chain A"/>
    <property type="match status" value="1"/>
</dbReference>
<dbReference type="PANTHER" id="PTHR43584:SF8">
    <property type="entry name" value="N-ACETYLMURAMATE ALPHA-1-PHOSPHATE URIDYLYLTRANSFERASE"/>
    <property type="match status" value="1"/>
</dbReference>